<feature type="non-terminal residue" evidence="4">
    <location>
        <position position="129"/>
    </location>
</feature>
<reference evidence="4 5" key="1">
    <citation type="submission" date="2014-04" db="EMBL/GenBank/DDBJ databases">
        <authorList>
            <consortium name="DOE Joint Genome Institute"/>
            <person name="Kuo A."/>
            <person name="Martino E."/>
            <person name="Perotto S."/>
            <person name="Kohler A."/>
            <person name="Nagy L.G."/>
            <person name="Floudas D."/>
            <person name="Copeland A."/>
            <person name="Barry K.W."/>
            <person name="Cichocki N."/>
            <person name="Veneault-Fourrey C."/>
            <person name="LaButti K."/>
            <person name="Lindquist E.A."/>
            <person name="Lipzen A."/>
            <person name="Lundell T."/>
            <person name="Morin E."/>
            <person name="Murat C."/>
            <person name="Sun H."/>
            <person name="Tunlid A."/>
            <person name="Henrissat B."/>
            <person name="Grigoriev I.V."/>
            <person name="Hibbett D.S."/>
            <person name="Martin F."/>
            <person name="Nordberg H.P."/>
            <person name="Cantor M.N."/>
            <person name="Hua S.X."/>
        </authorList>
    </citation>
    <scope>NUCLEOTIDE SEQUENCE [LARGE SCALE GENOMIC DNA]</scope>
    <source>
        <strain evidence="4 5">Zn</strain>
    </source>
</reference>
<evidence type="ECO:0000313" key="5">
    <source>
        <dbReference type="Proteomes" id="UP000054321"/>
    </source>
</evidence>
<dbReference type="GO" id="GO:0005737">
    <property type="term" value="C:cytoplasm"/>
    <property type="evidence" value="ECO:0007669"/>
    <property type="project" value="TreeGrafter"/>
</dbReference>
<evidence type="ECO:0000256" key="2">
    <source>
        <dbReference type="ARBA" id="ARBA00023043"/>
    </source>
</evidence>
<dbReference type="EMBL" id="KN832886">
    <property type="protein sequence ID" value="KIM95640.1"/>
    <property type="molecule type" value="Genomic_DNA"/>
</dbReference>
<evidence type="ECO:0000256" key="1">
    <source>
        <dbReference type="ARBA" id="ARBA00022737"/>
    </source>
</evidence>
<protein>
    <submittedName>
        <fullName evidence="4">Uncharacterized protein</fullName>
    </submittedName>
</protein>
<sequence>MILYGVEDLRARIGQQEDVSAEDFFCGTALYAAVLRGNEQVISMLLDAGADVNVTGGVFHSVLQLASAQGSTTRMNLLLEAGANVNEVGGEFGTALTVAVCYGHRDALELLLAYGANPNLQATSGGRVV</sequence>
<dbReference type="PROSITE" id="PS50297">
    <property type="entry name" value="ANK_REP_REGION"/>
    <property type="match status" value="1"/>
</dbReference>
<dbReference type="Pfam" id="PF00023">
    <property type="entry name" value="Ank"/>
    <property type="match status" value="1"/>
</dbReference>
<dbReference type="PANTHER" id="PTHR23206">
    <property type="entry name" value="MASK PROTEIN"/>
    <property type="match status" value="1"/>
</dbReference>
<feature type="repeat" description="ANK" evidence="3">
    <location>
        <begin position="28"/>
        <end position="57"/>
    </location>
</feature>
<reference evidence="5" key="2">
    <citation type="submission" date="2015-01" db="EMBL/GenBank/DDBJ databases">
        <title>Evolutionary Origins and Diversification of the Mycorrhizal Mutualists.</title>
        <authorList>
            <consortium name="DOE Joint Genome Institute"/>
            <consortium name="Mycorrhizal Genomics Consortium"/>
            <person name="Kohler A."/>
            <person name="Kuo A."/>
            <person name="Nagy L.G."/>
            <person name="Floudas D."/>
            <person name="Copeland A."/>
            <person name="Barry K.W."/>
            <person name="Cichocki N."/>
            <person name="Veneault-Fourrey C."/>
            <person name="LaButti K."/>
            <person name="Lindquist E.A."/>
            <person name="Lipzen A."/>
            <person name="Lundell T."/>
            <person name="Morin E."/>
            <person name="Murat C."/>
            <person name="Riley R."/>
            <person name="Ohm R."/>
            <person name="Sun H."/>
            <person name="Tunlid A."/>
            <person name="Henrissat B."/>
            <person name="Grigoriev I.V."/>
            <person name="Hibbett D.S."/>
            <person name="Martin F."/>
        </authorList>
    </citation>
    <scope>NUCLEOTIDE SEQUENCE [LARGE SCALE GENOMIC DNA]</scope>
    <source>
        <strain evidence="5">Zn</strain>
    </source>
</reference>
<keyword evidence="2 3" id="KW-0040">ANK repeat</keyword>
<gene>
    <name evidence="4" type="ORF">OIDMADRAFT_133782</name>
</gene>
<dbReference type="Gene3D" id="1.25.40.20">
    <property type="entry name" value="Ankyrin repeat-containing domain"/>
    <property type="match status" value="1"/>
</dbReference>
<proteinExistence type="predicted"/>
<organism evidence="4 5">
    <name type="scientific">Oidiodendron maius (strain Zn)</name>
    <dbReference type="NCBI Taxonomy" id="913774"/>
    <lineage>
        <taxon>Eukaryota</taxon>
        <taxon>Fungi</taxon>
        <taxon>Dikarya</taxon>
        <taxon>Ascomycota</taxon>
        <taxon>Pezizomycotina</taxon>
        <taxon>Leotiomycetes</taxon>
        <taxon>Leotiomycetes incertae sedis</taxon>
        <taxon>Myxotrichaceae</taxon>
        <taxon>Oidiodendron</taxon>
    </lineage>
</organism>
<dbReference type="InParanoid" id="A0A0C3GHM7"/>
<dbReference type="AlphaFoldDB" id="A0A0C3GHM7"/>
<dbReference type="Proteomes" id="UP000054321">
    <property type="component" value="Unassembled WGS sequence"/>
</dbReference>
<dbReference type="OrthoDB" id="194358at2759"/>
<dbReference type="InterPro" id="IPR036770">
    <property type="entry name" value="Ankyrin_rpt-contain_sf"/>
</dbReference>
<dbReference type="InterPro" id="IPR002110">
    <property type="entry name" value="Ankyrin_rpt"/>
</dbReference>
<keyword evidence="1" id="KW-0677">Repeat</keyword>
<dbReference type="SMART" id="SM00248">
    <property type="entry name" value="ANK"/>
    <property type="match status" value="3"/>
</dbReference>
<accession>A0A0C3GHM7</accession>
<name>A0A0C3GHM7_OIDMZ</name>
<dbReference type="InterPro" id="IPR051631">
    <property type="entry name" value="Ankyrin-KH/SAM_domain"/>
</dbReference>
<dbReference type="SUPFAM" id="SSF48403">
    <property type="entry name" value="Ankyrin repeat"/>
    <property type="match status" value="1"/>
</dbReference>
<keyword evidence="5" id="KW-1185">Reference proteome</keyword>
<dbReference type="HOGENOM" id="CLU_000134_45_2_1"/>
<evidence type="ECO:0000256" key="3">
    <source>
        <dbReference type="PROSITE-ProRule" id="PRU00023"/>
    </source>
</evidence>
<evidence type="ECO:0000313" key="4">
    <source>
        <dbReference type="EMBL" id="KIM95640.1"/>
    </source>
</evidence>
<dbReference type="Pfam" id="PF12796">
    <property type="entry name" value="Ank_2"/>
    <property type="match status" value="1"/>
</dbReference>
<dbReference type="PROSITE" id="PS50088">
    <property type="entry name" value="ANK_REPEAT"/>
    <property type="match status" value="2"/>
</dbReference>
<dbReference type="PANTHER" id="PTHR23206:SF5">
    <property type="entry name" value="ANKYRIN REPEAT AND KH DOMAIN-CONTAINING PROTEIN 1"/>
    <property type="match status" value="1"/>
</dbReference>
<feature type="repeat" description="ANK" evidence="3">
    <location>
        <begin position="91"/>
        <end position="123"/>
    </location>
</feature>
<dbReference type="STRING" id="913774.A0A0C3GHM7"/>